<dbReference type="SUPFAM" id="SSF48498">
    <property type="entry name" value="Tetracyclin repressor-like, C-terminal domain"/>
    <property type="match status" value="1"/>
</dbReference>
<dbReference type="EMBL" id="CP113836">
    <property type="protein sequence ID" value="WAL67501.1"/>
    <property type="molecule type" value="Genomic_DNA"/>
</dbReference>
<dbReference type="PANTHER" id="PTHR47506">
    <property type="entry name" value="TRANSCRIPTIONAL REGULATORY PROTEIN"/>
    <property type="match status" value="1"/>
</dbReference>
<evidence type="ECO:0000256" key="1">
    <source>
        <dbReference type="ARBA" id="ARBA00023015"/>
    </source>
</evidence>
<dbReference type="Gene3D" id="1.10.357.10">
    <property type="entry name" value="Tetracycline Repressor, domain 2"/>
    <property type="match status" value="1"/>
</dbReference>
<dbReference type="InterPro" id="IPR036271">
    <property type="entry name" value="Tet_transcr_reg_TetR-rel_C_sf"/>
</dbReference>
<evidence type="ECO:0000256" key="4">
    <source>
        <dbReference type="PROSITE-ProRule" id="PRU00335"/>
    </source>
</evidence>
<evidence type="ECO:0000313" key="6">
    <source>
        <dbReference type="EMBL" id="WAL67501.1"/>
    </source>
</evidence>
<gene>
    <name evidence="6" type="ORF">ORV05_06890</name>
</gene>
<dbReference type="Proteomes" id="UP001163203">
    <property type="component" value="Chromosome"/>
</dbReference>
<dbReference type="PRINTS" id="PR00455">
    <property type="entry name" value="HTHTETR"/>
</dbReference>
<reference evidence="6" key="1">
    <citation type="submission" date="2022-11" db="EMBL/GenBank/DDBJ databases">
        <authorList>
            <person name="Mo P."/>
        </authorList>
    </citation>
    <scope>NUCLEOTIDE SEQUENCE</scope>
    <source>
        <strain evidence="6">HUAS 11-8</strain>
    </source>
</reference>
<dbReference type="PROSITE" id="PS50977">
    <property type="entry name" value="HTH_TETR_2"/>
    <property type="match status" value="1"/>
</dbReference>
<evidence type="ECO:0000256" key="3">
    <source>
        <dbReference type="ARBA" id="ARBA00023163"/>
    </source>
</evidence>
<feature type="DNA-binding region" description="H-T-H motif" evidence="4">
    <location>
        <begin position="34"/>
        <end position="53"/>
    </location>
</feature>
<dbReference type="InterPro" id="IPR009057">
    <property type="entry name" value="Homeodomain-like_sf"/>
</dbReference>
<organism evidence="6 7">
    <name type="scientific">Amycolatopsis cynarae</name>
    <dbReference type="NCBI Taxonomy" id="2995223"/>
    <lineage>
        <taxon>Bacteria</taxon>
        <taxon>Bacillati</taxon>
        <taxon>Actinomycetota</taxon>
        <taxon>Actinomycetes</taxon>
        <taxon>Pseudonocardiales</taxon>
        <taxon>Pseudonocardiaceae</taxon>
        <taxon>Amycolatopsis</taxon>
    </lineage>
</organism>
<proteinExistence type="predicted"/>
<name>A0ABY7B9G2_9PSEU</name>
<feature type="domain" description="HTH tetR-type" evidence="5">
    <location>
        <begin position="11"/>
        <end position="71"/>
    </location>
</feature>
<dbReference type="Pfam" id="PF00440">
    <property type="entry name" value="TetR_N"/>
    <property type="match status" value="1"/>
</dbReference>
<protein>
    <submittedName>
        <fullName evidence="6">TetR/AcrR family transcriptional regulator</fullName>
    </submittedName>
</protein>
<dbReference type="InterPro" id="IPR001647">
    <property type="entry name" value="HTH_TetR"/>
</dbReference>
<dbReference type="RefSeq" id="WP_268757603.1">
    <property type="nucleotide sequence ID" value="NZ_CP113836.1"/>
</dbReference>
<keyword evidence="1" id="KW-0805">Transcription regulation</keyword>
<accession>A0ABY7B9G2</accession>
<keyword evidence="3" id="KW-0804">Transcription</keyword>
<keyword evidence="2 4" id="KW-0238">DNA-binding</keyword>
<evidence type="ECO:0000313" key="7">
    <source>
        <dbReference type="Proteomes" id="UP001163203"/>
    </source>
</evidence>
<dbReference type="PANTHER" id="PTHR47506:SF1">
    <property type="entry name" value="HTH-TYPE TRANSCRIPTIONAL REGULATOR YJDC"/>
    <property type="match status" value="1"/>
</dbReference>
<evidence type="ECO:0000259" key="5">
    <source>
        <dbReference type="PROSITE" id="PS50977"/>
    </source>
</evidence>
<dbReference type="SUPFAM" id="SSF46689">
    <property type="entry name" value="Homeodomain-like"/>
    <property type="match status" value="1"/>
</dbReference>
<sequence length="195" mass="21826">MTTDSAAATRSDARERIVTTAYDLFSRRGIRGVGIDEVIARSGVAKATLYRHFPSKEALVLAFLDRREQLWTVGFVEAQARRRGETPVDRLLAIFDVFDGWFRRREEFDTCSFINVLLEMGPAHPLGQASIRYLANIRALVRTLAEEAGLADPEGFAHSWHILMKGSIVAATEGDLDAALRARDMGRDLLARHRV</sequence>
<keyword evidence="7" id="KW-1185">Reference proteome</keyword>
<evidence type="ECO:0000256" key="2">
    <source>
        <dbReference type="ARBA" id="ARBA00023125"/>
    </source>
</evidence>